<gene>
    <name evidence="1" type="ORF">EH105704_01_02810</name>
</gene>
<accession>H5UWJ3</accession>
<evidence type="ECO:0000313" key="1">
    <source>
        <dbReference type="EMBL" id="GAB50274.1"/>
    </source>
</evidence>
<keyword evidence="2" id="KW-1185">Reference proteome</keyword>
<sequence length="187" mass="20813">MKLHEMDGFLKGKCLPGDMLVNENNAEYLVRKFAELQSALDVQTARSEALAAENAALIESHKYVGLSPKYNEPAMMEMKKPFIDELIHRSEYYSVCGHISAATNRAIKAVHGDYSWLPETPATDAWVNEQRAVGVELFAAHLRTNDNERSPAKLLALGAEEFAAQLRGSESVPVERLLLNKLQEGRS</sequence>
<proteinExistence type="predicted"/>
<dbReference type="RefSeq" id="WP_002462817.1">
    <property type="nucleotide sequence ID" value="NZ_BAFF01000001.1"/>
</dbReference>
<dbReference type="Proteomes" id="UP000010297">
    <property type="component" value="Unassembled WGS sequence"/>
</dbReference>
<dbReference type="eggNOG" id="ENOG5033E5V">
    <property type="taxonomic scope" value="Bacteria"/>
</dbReference>
<comment type="caution">
    <text evidence="1">The sequence shown here is derived from an EMBL/GenBank/DDBJ whole genome shotgun (WGS) entry which is preliminary data.</text>
</comment>
<protein>
    <submittedName>
        <fullName evidence="1">Uncharacterized protein</fullName>
    </submittedName>
</protein>
<reference evidence="1 2" key="1">
    <citation type="submission" date="2012-02" db="EMBL/GenBank/DDBJ databases">
        <title>Whole genome shotgun sequence of Escherichia hermannii NBRC 105704.</title>
        <authorList>
            <person name="Yoshida I."/>
            <person name="Hosoyama A."/>
            <person name="Tsuchikane K."/>
            <person name="Katsumata H."/>
            <person name="Yamazaki S."/>
            <person name="Fujita N."/>
        </authorList>
    </citation>
    <scope>NUCLEOTIDE SEQUENCE [LARGE SCALE GENOMIC DNA]</scope>
    <source>
        <strain evidence="1 2">NBRC 105704</strain>
    </source>
</reference>
<name>H5UWJ3_ATLHE</name>
<organism evidence="1 2">
    <name type="scientific">Atlantibacter hermannii NBRC 105704</name>
    <dbReference type="NCBI Taxonomy" id="1115512"/>
    <lineage>
        <taxon>Bacteria</taxon>
        <taxon>Pseudomonadati</taxon>
        <taxon>Pseudomonadota</taxon>
        <taxon>Gammaproteobacteria</taxon>
        <taxon>Enterobacterales</taxon>
        <taxon>Enterobacteriaceae</taxon>
        <taxon>Atlantibacter</taxon>
    </lineage>
</organism>
<dbReference type="EMBL" id="BAFF01000001">
    <property type="protein sequence ID" value="GAB50274.1"/>
    <property type="molecule type" value="Genomic_DNA"/>
</dbReference>
<evidence type="ECO:0000313" key="2">
    <source>
        <dbReference type="Proteomes" id="UP000010297"/>
    </source>
</evidence>
<dbReference type="GeneID" id="92828910"/>
<dbReference type="AlphaFoldDB" id="H5UWJ3"/>